<keyword evidence="1" id="KW-0489">Methyltransferase</keyword>
<dbReference type="InterPro" id="IPR029063">
    <property type="entry name" value="SAM-dependent_MTases_sf"/>
</dbReference>
<reference evidence="5" key="1">
    <citation type="journal article" date="2019" name="Int. J. Syst. Evol. Microbiol.">
        <title>The Global Catalogue of Microorganisms (GCM) 10K type strain sequencing project: providing services to taxonomists for standard genome sequencing and annotation.</title>
        <authorList>
            <consortium name="The Broad Institute Genomics Platform"/>
            <consortium name="The Broad Institute Genome Sequencing Center for Infectious Disease"/>
            <person name="Wu L."/>
            <person name="Ma J."/>
        </authorList>
    </citation>
    <scope>NUCLEOTIDE SEQUENCE [LARGE SCALE GENOMIC DNA]</scope>
    <source>
        <strain evidence="5">KCTC 22814</strain>
    </source>
</reference>
<sequence>MRREDLDQNDLSNRSGVFYQDVLSGLREPMKRLPSKYFYDAAGDLLFQKIMRCPEYYLTRCEEEIFRDKAGELLEHLLQANRQVDLIELGAGDASKTQHLIGEMLQQQIHFTYRPIDISPHVLEQLGDRMRTAFPTIDLQAFQGDYFDGLADMATTGALPKVVLFLGANLGNMTRQQAAQFCVRLRSLLHTGDRVLLGIDLMKNPRIIQAAYADEAGLTWQFNMNLLRRMNKELGADFNEELFEHYCQYDPVSGTCSSYLVSLLDHVVHFPDEQVLFEKDELIHMEVSQKYRFEETQALARASGFMPVHAVADKRNWFVDVIWEAC</sequence>
<dbReference type="InterPro" id="IPR051128">
    <property type="entry name" value="EgtD_Methyltrsf_superfamily"/>
</dbReference>
<gene>
    <name evidence="4" type="ORF">ACFS7Y_14655</name>
</gene>
<dbReference type="PANTHER" id="PTHR43397:SF1">
    <property type="entry name" value="ERGOTHIONEINE BIOSYNTHESIS PROTEIN 1"/>
    <property type="match status" value="1"/>
</dbReference>
<keyword evidence="5" id="KW-1185">Reference proteome</keyword>
<dbReference type="PIRSF" id="PIRSF018005">
    <property type="entry name" value="UCP018005"/>
    <property type="match status" value="1"/>
</dbReference>
<dbReference type="InterPro" id="IPR017804">
    <property type="entry name" value="MeTrfase_EgtD-like"/>
</dbReference>
<proteinExistence type="predicted"/>
<dbReference type="Proteomes" id="UP001597525">
    <property type="component" value="Unassembled WGS sequence"/>
</dbReference>
<evidence type="ECO:0000256" key="2">
    <source>
        <dbReference type="ARBA" id="ARBA00022679"/>
    </source>
</evidence>
<dbReference type="Pfam" id="PF10017">
    <property type="entry name" value="Methyltransf_33"/>
    <property type="match status" value="1"/>
</dbReference>
<dbReference type="PANTHER" id="PTHR43397">
    <property type="entry name" value="ERGOTHIONEINE BIOSYNTHESIS PROTEIN 1"/>
    <property type="match status" value="1"/>
</dbReference>
<protein>
    <submittedName>
        <fullName evidence="4">L-histidine N(Alpha)-methyltransferase</fullName>
    </submittedName>
</protein>
<evidence type="ECO:0000259" key="3">
    <source>
        <dbReference type="Pfam" id="PF10017"/>
    </source>
</evidence>
<evidence type="ECO:0000313" key="4">
    <source>
        <dbReference type="EMBL" id="MFD2968638.1"/>
    </source>
</evidence>
<evidence type="ECO:0000256" key="1">
    <source>
        <dbReference type="ARBA" id="ARBA00022603"/>
    </source>
</evidence>
<organism evidence="4 5">
    <name type="scientific">Sphingobacterium bambusae</name>
    <dbReference type="NCBI Taxonomy" id="662858"/>
    <lineage>
        <taxon>Bacteria</taxon>
        <taxon>Pseudomonadati</taxon>
        <taxon>Bacteroidota</taxon>
        <taxon>Sphingobacteriia</taxon>
        <taxon>Sphingobacteriales</taxon>
        <taxon>Sphingobacteriaceae</taxon>
        <taxon>Sphingobacterium</taxon>
    </lineage>
</organism>
<comment type="caution">
    <text evidence="4">The sequence shown here is derived from an EMBL/GenBank/DDBJ whole genome shotgun (WGS) entry which is preliminary data.</text>
</comment>
<keyword evidence="2" id="KW-0808">Transferase</keyword>
<dbReference type="EMBL" id="JBHUPB010000009">
    <property type="protein sequence ID" value="MFD2968638.1"/>
    <property type="molecule type" value="Genomic_DNA"/>
</dbReference>
<accession>A0ABW6BJB4</accession>
<dbReference type="Gene3D" id="3.40.50.150">
    <property type="entry name" value="Vaccinia Virus protein VP39"/>
    <property type="match status" value="1"/>
</dbReference>
<feature type="domain" description="Histidine-specific methyltransferase SAM-dependent" evidence="3">
    <location>
        <begin position="19"/>
        <end position="324"/>
    </location>
</feature>
<evidence type="ECO:0000313" key="5">
    <source>
        <dbReference type="Proteomes" id="UP001597525"/>
    </source>
</evidence>
<dbReference type="InterPro" id="IPR019257">
    <property type="entry name" value="MeTrfase_dom"/>
</dbReference>
<dbReference type="SUPFAM" id="SSF53335">
    <property type="entry name" value="S-adenosyl-L-methionine-dependent methyltransferases"/>
    <property type="match status" value="1"/>
</dbReference>
<name>A0ABW6BJB4_9SPHI</name>